<comment type="caution">
    <text evidence="1">The sequence shown here is derived from an EMBL/GenBank/DDBJ whole genome shotgun (WGS) entry which is preliminary data.</text>
</comment>
<accession>A0AAD4PDX6</accession>
<evidence type="ECO:0000313" key="1">
    <source>
        <dbReference type="EMBL" id="KAH6835721.1"/>
    </source>
</evidence>
<gene>
    <name evidence="1" type="ORF">C2S53_019384</name>
</gene>
<organism evidence="1 2">
    <name type="scientific">Perilla frutescens var. hirtella</name>
    <name type="common">Perilla citriodora</name>
    <name type="synonym">Perilla setoyensis</name>
    <dbReference type="NCBI Taxonomy" id="608512"/>
    <lineage>
        <taxon>Eukaryota</taxon>
        <taxon>Viridiplantae</taxon>
        <taxon>Streptophyta</taxon>
        <taxon>Embryophyta</taxon>
        <taxon>Tracheophyta</taxon>
        <taxon>Spermatophyta</taxon>
        <taxon>Magnoliopsida</taxon>
        <taxon>eudicotyledons</taxon>
        <taxon>Gunneridae</taxon>
        <taxon>Pentapetalae</taxon>
        <taxon>asterids</taxon>
        <taxon>lamiids</taxon>
        <taxon>Lamiales</taxon>
        <taxon>Lamiaceae</taxon>
        <taxon>Nepetoideae</taxon>
        <taxon>Elsholtzieae</taxon>
        <taxon>Perilla</taxon>
    </lineage>
</organism>
<reference evidence="1 2" key="1">
    <citation type="journal article" date="2021" name="Nat. Commun.">
        <title>Incipient diploidization of the medicinal plant Perilla within 10,000 years.</title>
        <authorList>
            <person name="Zhang Y."/>
            <person name="Shen Q."/>
            <person name="Leng L."/>
            <person name="Zhang D."/>
            <person name="Chen S."/>
            <person name="Shi Y."/>
            <person name="Ning Z."/>
            <person name="Chen S."/>
        </authorList>
    </citation>
    <scope>NUCLEOTIDE SEQUENCE [LARGE SCALE GENOMIC DNA]</scope>
    <source>
        <strain evidence="2">cv. PC099</strain>
    </source>
</reference>
<dbReference type="AlphaFoldDB" id="A0AAD4PDX6"/>
<name>A0AAD4PDX6_PERFH</name>
<keyword evidence="2" id="KW-1185">Reference proteome</keyword>
<evidence type="ECO:0000313" key="2">
    <source>
        <dbReference type="Proteomes" id="UP001190926"/>
    </source>
</evidence>
<proteinExistence type="predicted"/>
<dbReference type="Proteomes" id="UP001190926">
    <property type="component" value="Unassembled WGS sequence"/>
</dbReference>
<dbReference type="EMBL" id="SDAM02000033">
    <property type="protein sequence ID" value="KAH6835721.1"/>
    <property type="molecule type" value="Genomic_DNA"/>
</dbReference>
<sequence>MKNWQSLLSITTGNGSDKEWQYEAEPVPNTYAAEGTAFCDATSTDYTCGGSPFHDARNDDAAADDNGGFSNCTFHDFTAWIHREGGINELLSMLVPTNQPTSSRNQVEPEAEDVNNWIIPVIHLDCTDSPVRKAEFKVPRSCGSHLEYTCKRNPSCTFELRASWRGSYWIVHKFNMQHTCNLDLDSVDARNNQNWAHRLHERRTHHPNLIILTSNNNDGLTSKDFTDIAENSDRQLLRVASDVIIFPAALELQLEVHLHRHRWDEAQDGVAAAVLEEHRVEERRSVVPDEEAAELFHGAATGGWNVD</sequence>
<protein>
    <submittedName>
        <fullName evidence="1">Uncharacterized protein</fullName>
    </submittedName>
</protein>